<accession>A0A2U2PL86</accession>
<name>A0A2U2PL86_9SPHI</name>
<evidence type="ECO:0000313" key="2">
    <source>
        <dbReference type="EMBL" id="PWG81929.1"/>
    </source>
</evidence>
<reference evidence="2 3" key="1">
    <citation type="submission" date="2018-04" db="EMBL/GenBank/DDBJ databases">
        <title>Pedobacter chongqingensis sp. nov., isolated from a rottenly hemp rope.</title>
        <authorList>
            <person name="Cai Y."/>
        </authorList>
    </citation>
    <scope>NUCLEOTIDE SEQUENCE [LARGE SCALE GENOMIC DNA]</scope>
    <source>
        <strain evidence="2 3">FJ4-8</strain>
    </source>
</reference>
<organism evidence="2 3">
    <name type="scientific">Pararcticibacter amylolyticus</name>
    <dbReference type="NCBI Taxonomy" id="2173175"/>
    <lineage>
        <taxon>Bacteria</taxon>
        <taxon>Pseudomonadati</taxon>
        <taxon>Bacteroidota</taxon>
        <taxon>Sphingobacteriia</taxon>
        <taxon>Sphingobacteriales</taxon>
        <taxon>Sphingobacteriaceae</taxon>
        <taxon>Pararcticibacter</taxon>
    </lineage>
</organism>
<sequence>MELHSEPAQLNKRRSAASSPAQTATRKKFSLAVRFLNPLIPVLNQVYKSGQKYKKGYNAAFSHMLMHAITGDYSGFDIDYSRVRLSNGRLIPPSGVKVSVSDQTMTLTWGVVINHYAWEDDEAVAVLYDQEKDLFVMKEGEAVRRDGTWSFTCPGQFLGDTVHTYLFFVRRDGKDASRSV</sequence>
<dbReference type="OrthoDB" id="665435at2"/>
<evidence type="ECO:0000256" key="1">
    <source>
        <dbReference type="SAM" id="MobiDB-lite"/>
    </source>
</evidence>
<dbReference type="RefSeq" id="WP_158280616.1">
    <property type="nucleotide sequence ID" value="NZ_QEAS01000002.1"/>
</dbReference>
<dbReference type="Pfam" id="PF19781">
    <property type="entry name" value="DUF6266"/>
    <property type="match status" value="1"/>
</dbReference>
<feature type="region of interest" description="Disordered" evidence="1">
    <location>
        <begin position="1"/>
        <end position="23"/>
    </location>
</feature>
<dbReference type="EMBL" id="QEAS01000002">
    <property type="protein sequence ID" value="PWG81929.1"/>
    <property type="molecule type" value="Genomic_DNA"/>
</dbReference>
<dbReference type="AlphaFoldDB" id="A0A2U2PL86"/>
<keyword evidence="3" id="KW-1185">Reference proteome</keyword>
<protein>
    <submittedName>
        <fullName evidence="2">Uncharacterized protein</fullName>
    </submittedName>
</protein>
<proteinExistence type="predicted"/>
<gene>
    <name evidence="2" type="ORF">DDR33_02535</name>
</gene>
<dbReference type="Proteomes" id="UP000245647">
    <property type="component" value="Unassembled WGS sequence"/>
</dbReference>
<dbReference type="InterPro" id="IPR046233">
    <property type="entry name" value="DUF6266"/>
</dbReference>
<comment type="caution">
    <text evidence="2">The sequence shown here is derived from an EMBL/GenBank/DDBJ whole genome shotgun (WGS) entry which is preliminary data.</text>
</comment>
<evidence type="ECO:0000313" key="3">
    <source>
        <dbReference type="Proteomes" id="UP000245647"/>
    </source>
</evidence>
<feature type="non-terminal residue" evidence="2">
    <location>
        <position position="180"/>
    </location>
</feature>